<dbReference type="RefSeq" id="WP_106134137.1">
    <property type="nucleotide sequence ID" value="NZ_PVTR01000007.1"/>
</dbReference>
<evidence type="ECO:0000313" key="2">
    <source>
        <dbReference type="Proteomes" id="UP000238157"/>
    </source>
</evidence>
<dbReference type="PROSITE" id="PS51257">
    <property type="entry name" value="PROKAR_LIPOPROTEIN"/>
    <property type="match status" value="1"/>
</dbReference>
<evidence type="ECO:0000313" key="1">
    <source>
        <dbReference type="EMBL" id="PRY87119.1"/>
    </source>
</evidence>
<reference evidence="1 2" key="1">
    <citation type="submission" date="2018-03" db="EMBL/GenBank/DDBJ databases">
        <title>Genomic Encyclopedia of Archaeal and Bacterial Type Strains, Phase II (KMG-II): from individual species to whole genera.</title>
        <authorList>
            <person name="Goeker M."/>
        </authorList>
    </citation>
    <scope>NUCLEOTIDE SEQUENCE [LARGE SCALE GENOMIC DNA]</scope>
    <source>
        <strain evidence="1 2">DSM 27929</strain>
    </source>
</reference>
<keyword evidence="2" id="KW-1185">Reference proteome</keyword>
<dbReference type="EMBL" id="PVTR01000007">
    <property type="protein sequence ID" value="PRY87119.1"/>
    <property type="molecule type" value="Genomic_DNA"/>
</dbReference>
<sequence>MKSNRLSAYILLIFTVLGSCMSELNEDEFANGSENELVVLLIDEDGIDNGDGLNNFSEIDVNDDKARVGLREQLSFFKNNAGKTIELNSGQMGDEAWFALTSIPNTWINAGPTDNGTENFLAPGPGLGSPNIDDDREVLLDDISGVTPLRATGLKMLEGKKVLAVVYDSDININYSPMRGNLKGENLGLVAFEVISIRKNEEGSSSSLPIVKIQILDVDLVMNWKKVLFSNPPVAQSSSEPFDIIPPASAIGPSFVNAN</sequence>
<organism evidence="1 2">
    <name type="scientific">Mongoliibacter ruber</name>
    <dbReference type="NCBI Taxonomy" id="1750599"/>
    <lineage>
        <taxon>Bacteria</taxon>
        <taxon>Pseudomonadati</taxon>
        <taxon>Bacteroidota</taxon>
        <taxon>Cytophagia</taxon>
        <taxon>Cytophagales</taxon>
        <taxon>Cyclobacteriaceae</taxon>
        <taxon>Mongoliibacter</taxon>
    </lineage>
</organism>
<accession>A0A2T0WK88</accession>
<dbReference type="AlphaFoldDB" id="A0A2T0WK88"/>
<protein>
    <submittedName>
        <fullName evidence="1">Uncharacterized protein</fullName>
    </submittedName>
</protein>
<gene>
    <name evidence="1" type="ORF">CLW00_107188</name>
</gene>
<proteinExistence type="predicted"/>
<dbReference type="Proteomes" id="UP000238157">
    <property type="component" value="Unassembled WGS sequence"/>
</dbReference>
<dbReference type="OrthoDB" id="1442058at2"/>
<comment type="caution">
    <text evidence="1">The sequence shown here is derived from an EMBL/GenBank/DDBJ whole genome shotgun (WGS) entry which is preliminary data.</text>
</comment>
<name>A0A2T0WK88_9BACT</name>